<evidence type="ECO:0000256" key="1">
    <source>
        <dbReference type="ARBA" id="ARBA00004651"/>
    </source>
</evidence>
<evidence type="ECO:0000313" key="9">
    <source>
        <dbReference type="EMBL" id="KAJ8320670.1"/>
    </source>
</evidence>
<protein>
    <recommendedName>
        <fullName evidence="8">G-protein coupled receptors family 1 profile domain-containing protein</fullName>
    </recommendedName>
</protein>
<dbReference type="PROSITE" id="PS50262">
    <property type="entry name" value="G_PROTEIN_RECEP_F1_2"/>
    <property type="match status" value="1"/>
</dbReference>
<reference evidence="9 10" key="1">
    <citation type="submission" date="2022-12" db="EMBL/GenBank/DDBJ databases">
        <title>Chromosome-level genome of Tegillarca granosa.</title>
        <authorList>
            <person name="Kim J."/>
        </authorList>
    </citation>
    <scope>NUCLEOTIDE SEQUENCE [LARGE SCALE GENOMIC DNA]</scope>
    <source>
        <strain evidence="9">Teg-2019</strain>
        <tissue evidence="9">Adductor muscle</tissue>
    </source>
</reference>
<evidence type="ECO:0000256" key="3">
    <source>
        <dbReference type="ARBA" id="ARBA00022692"/>
    </source>
</evidence>
<keyword evidence="5 7" id="KW-0472">Membrane</keyword>
<proteinExistence type="predicted"/>
<keyword evidence="4 7" id="KW-1133">Transmembrane helix</keyword>
<gene>
    <name evidence="9" type="ORF">KUTeg_002257</name>
</gene>
<evidence type="ECO:0000313" key="10">
    <source>
        <dbReference type="Proteomes" id="UP001217089"/>
    </source>
</evidence>
<feature type="transmembrane region" description="Helical" evidence="7">
    <location>
        <begin position="20"/>
        <end position="39"/>
    </location>
</feature>
<dbReference type="PANTHER" id="PTHR24241:SF76">
    <property type="entry name" value="NEUROPEPTIDE SIFAMIDE RECEPTOR"/>
    <property type="match status" value="1"/>
</dbReference>
<accession>A0ABQ9FY63</accession>
<dbReference type="Pfam" id="PF00001">
    <property type="entry name" value="7tm_1"/>
    <property type="match status" value="1"/>
</dbReference>
<dbReference type="Proteomes" id="UP001217089">
    <property type="component" value="Unassembled WGS sequence"/>
</dbReference>
<keyword evidence="3 7" id="KW-0812">Transmembrane</keyword>
<feature type="transmembrane region" description="Helical" evidence="7">
    <location>
        <begin position="51"/>
        <end position="75"/>
    </location>
</feature>
<keyword evidence="2" id="KW-1003">Cell membrane</keyword>
<dbReference type="Gene3D" id="1.20.1070.10">
    <property type="entry name" value="Rhodopsin 7-helix transmembrane proteins"/>
    <property type="match status" value="1"/>
</dbReference>
<feature type="non-terminal residue" evidence="9">
    <location>
        <position position="169"/>
    </location>
</feature>
<evidence type="ECO:0000256" key="2">
    <source>
        <dbReference type="ARBA" id="ARBA00022475"/>
    </source>
</evidence>
<dbReference type="CDD" id="cd00637">
    <property type="entry name" value="7tm_classA_rhodopsin-like"/>
    <property type="match status" value="1"/>
</dbReference>
<evidence type="ECO:0000259" key="8">
    <source>
        <dbReference type="PROSITE" id="PS50262"/>
    </source>
</evidence>
<evidence type="ECO:0000256" key="4">
    <source>
        <dbReference type="ARBA" id="ARBA00022989"/>
    </source>
</evidence>
<evidence type="ECO:0000256" key="5">
    <source>
        <dbReference type="ARBA" id="ARBA00023136"/>
    </source>
</evidence>
<evidence type="ECO:0000256" key="6">
    <source>
        <dbReference type="ARBA" id="ARBA00023170"/>
    </source>
</evidence>
<dbReference type="InterPro" id="IPR017452">
    <property type="entry name" value="GPCR_Rhodpsn_7TM"/>
</dbReference>
<keyword evidence="10" id="KW-1185">Reference proteome</keyword>
<comment type="caution">
    <text evidence="9">The sequence shown here is derived from an EMBL/GenBank/DDBJ whole genome shotgun (WGS) entry which is preliminary data.</text>
</comment>
<dbReference type="EMBL" id="JARBDR010000141">
    <property type="protein sequence ID" value="KAJ8320670.1"/>
    <property type="molecule type" value="Genomic_DNA"/>
</dbReference>
<sequence length="169" mass="19874">MAIDRFRALATPLQYRHQKLRFLVGTLISVWLLSFLYGLRIPLIYKTGDKSHFLLIFAVPSLILGICNLIVYFKLENQKVKTTNCQHHFPRRRKAIRLLLLMMVIFIVCHLPLYSFRLYVIRSNGKVKYKGIIIQCLLILSWCNSVFNILFYGSLKDSVKNCVFDFVRK</sequence>
<organism evidence="9 10">
    <name type="scientific">Tegillarca granosa</name>
    <name type="common">Malaysian cockle</name>
    <name type="synonym">Anadara granosa</name>
    <dbReference type="NCBI Taxonomy" id="220873"/>
    <lineage>
        <taxon>Eukaryota</taxon>
        <taxon>Metazoa</taxon>
        <taxon>Spiralia</taxon>
        <taxon>Lophotrochozoa</taxon>
        <taxon>Mollusca</taxon>
        <taxon>Bivalvia</taxon>
        <taxon>Autobranchia</taxon>
        <taxon>Pteriomorphia</taxon>
        <taxon>Arcoida</taxon>
        <taxon>Arcoidea</taxon>
        <taxon>Arcidae</taxon>
        <taxon>Tegillarca</taxon>
    </lineage>
</organism>
<dbReference type="PANTHER" id="PTHR24241">
    <property type="entry name" value="NEUROPEPTIDE RECEPTOR-RELATED G-PROTEIN COUPLED RECEPTOR"/>
    <property type="match status" value="1"/>
</dbReference>
<feature type="domain" description="G-protein coupled receptors family 1 profile" evidence="8">
    <location>
        <begin position="1"/>
        <end position="152"/>
    </location>
</feature>
<keyword evidence="6" id="KW-0675">Receptor</keyword>
<dbReference type="SUPFAM" id="SSF81321">
    <property type="entry name" value="Family A G protein-coupled receptor-like"/>
    <property type="match status" value="1"/>
</dbReference>
<comment type="subcellular location">
    <subcellularLocation>
        <location evidence="1">Cell membrane</location>
        <topology evidence="1">Multi-pass membrane protein</topology>
    </subcellularLocation>
</comment>
<name>A0ABQ9FY63_TEGGR</name>
<evidence type="ECO:0000256" key="7">
    <source>
        <dbReference type="SAM" id="Phobius"/>
    </source>
</evidence>
<feature type="transmembrane region" description="Helical" evidence="7">
    <location>
        <begin position="132"/>
        <end position="151"/>
    </location>
</feature>
<feature type="transmembrane region" description="Helical" evidence="7">
    <location>
        <begin position="96"/>
        <end position="120"/>
    </location>
</feature>
<dbReference type="InterPro" id="IPR000276">
    <property type="entry name" value="GPCR_Rhodpsn"/>
</dbReference>